<dbReference type="Proteomes" id="UP000193244">
    <property type="component" value="Unassembled WGS sequence"/>
</dbReference>
<gene>
    <name evidence="3" type="ORF">SAMN06296010_1211</name>
</gene>
<evidence type="ECO:0000256" key="1">
    <source>
        <dbReference type="SAM" id="MobiDB-lite"/>
    </source>
</evidence>
<evidence type="ECO:0000256" key="2">
    <source>
        <dbReference type="SAM" id="Phobius"/>
    </source>
</evidence>
<keyword evidence="2" id="KW-1133">Transmembrane helix</keyword>
<name>A0A1X7JAS5_9MICO</name>
<accession>A0A1X7JAS5</accession>
<keyword evidence="4" id="KW-1185">Reference proteome</keyword>
<feature type="region of interest" description="Disordered" evidence="1">
    <location>
        <begin position="90"/>
        <end position="125"/>
    </location>
</feature>
<dbReference type="STRING" id="150121.SAMN06296010_1211"/>
<dbReference type="InterPro" id="IPR032290">
    <property type="entry name" value="DUF4839"/>
</dbReference>
<feature type="transmembrane region" description="Helical" evidence="2">
    <location>
        <begin position="61"/>
        <end position="84"/>
    </location>
</feature>
<evidence type="ECO:0000313" key="3">
    <source>
        <dbReference type="EMBL" id="SMG24957.1"/>
    </source>
</evidence>
<dbReference type="EMBL" id="FXAY01000002">
    <property type="protein sequence ID" value="SMG24957.1"/>
    <property type="molecule type" value="Genomic_DNA"/>
</dbReference>
<reference evidence="4" key="1">
    <citation type="submission" date="2017-04" db="EMBL/GenBank/DDBJ databases">
        <authorList>
            <person name="Varghese N."/>
            <person name="Submissions S."/>
        </authorList>
    </citation>
    <scope>NUCLEOTIDE SEQUENCE [LARGE SCALE GENOMIC DNA]</scope>
    <source>
        <strain evidence="4">VKM Ac-2510</strain>
    </source>
</reference>
<organism evidence="3 4">
    <name type="scientific">Agreia pratensis</name>
    <dbReference type="NCBI Taxonomy" id="150121"/>
    <lineage>
        <taxon>Bacteria</taxon>
        <taxon>Bacillati</taxon>
        <taxon>Actinomycetota</taxon>
        <taxon>Actinomycetes</taxon>
        <taxon>Micrococcales</taxon>
        <taxon>Microbacteriaceae</taxon>
        <taxon>Agreia</taxon>
    </lineage>
</organism>
<evidence type="ECO:0008006" key="5">
    <source>
        <dbReference type="Google" id="ProtNLM"/>
    </source>
</evidence>
<dbReference type="Pfam" id="PF16127">
    <property type="entry name" value="DUF4839"/>
    <property type="match status" value="1"/>
</dbReference>
<protein>
    <recommendedName>
        <fullName evidence="5">DUF4839 domain-containing protein</fullName>
    </recommendedName>
</protein>
<feature type="compositionally biased region" description="Polar residues" evidence="1">
    <location>
        <begin position="96"/>
        <end position="125"/>
    </location>
</feature>
<proteinExistence type="predicted"/>
<evidence type="ECO:0000313" key="4">
    <source>
        <dbReference type="Proteomes" id="UP000193244"/>
    </source>
</evidence>
<dbReference type="AlphaFoldDB" id="A0A1X7JAS5"/>
<keyword evidence="2" id="KW-0812">Transmembrane</keyword>
<sequence>MGLALTTTDVKFETRTVHAIRGLESRTIAKLESEGWELVSQQPGRLRTELSFRRPKPKTRWLLWTAGGGGLAAVIAVVIVLGIIGERNTPPAKTPASEQSLASQTPSPSPSVEPSKGDSSQQPENQILTPENNAELAAVLALTDYCDPSIAAFAGAYNGRTISFPGNIQDLTPHGSATTRYDILIGAGDYSQTTGTGPAFQFRDENTTNDLHFIGSVPDTIGIGTNLEVTAQLKAYETNSCLFLLEPVSTTVR</sequence>
<keyword evidence="2" id="KW-0472">Membrane</keyword>